<name>A0A840QQW5_9BACI</name>
<dbReference type="SUPFAM" id="SSF51905">
    <property type="entry name" value="FAD/NAD(P)-binding domain"/>
    <property type="match status" value="2"/>
</dbReference>
<keyword evidence="8" id="KW-0812">Transmembrane</keyword>
<dbReference type="AlphaFoldDB" id="A0A840QQW5"/>
<evidence type="ECO:0000256" key="7">
    <source>
        <dbReference type="ARBA" id="ARBA00047599"/>
    </source>
</evidence>
<evidence type="ECO:0000256" key="2">
    <source>
        <dbReference type="ARBA" id="ARBA00012637"/>
    </source>
</evidence>
<dbReference type="Pfam" id="PF07992">
    <property type="entry name" value="Pyr_redox_2"/>
    <property type="match status" value="1"/>
</dbReference>
<dbReference type="InterPro" id="IPR036188">
    <property type="entry name" value="FAD/NAD-bd_sf"/>
</dbReference>
<keyword evidence="6" id="KW-0520">NAD</keyword>
<protein>
    <recommendedName>
        <fullName evidence="2">NADH:ubiquinone reductase (non-electrogenic)</fullName>
        <ecNumber evidence="2">1.6.5.9</ecNumber>
    </recommendedName>
</protein>
<keyword evidence="5 10" id="KW-0560">Oxidoreductase</keyword>
<keyword evidence="8" id="KW-0472">Membrane</keyword>
<keyword evidence="4" id="KW-0274">FAD</keyword>
<feature type="domain" description="FAD/NAD(P)-binding" evidence="9">
    <location>
        <begin position="5"/>
        <end position="323"/>
    </location>
</feature>
<keyword evidence="3" id="KW-0285">Flavoprotein</keyword>
<keyword evidence="8" id="KW-1133">Transmembrane helix</keyword>
<evidence type="ECO:0000256" key="5">
    <source>
        <dbReference type="ARBA" id="ARBA00023002"/>
    </source>
</evidence>
<sequence length="605" mass="67682">MAGKNIVIVGAGYAGVSAAKKLAKKYKKDDSVSITLIDRNSYHTMLTELHEVAAHRVEPDAVQLDLRKLFNRTKVNLVTDNVTHVDYESQKVMTEHGSFEFDHLILGMGAEPNDFGTPGVEKHAFTLWSWEDAVQLREHIESTVQKAATIRDEKTRRAMLTFSVCGSGFTGIEMVGELVEWKKRLAKDNKIDEDEFTLQVIEAAPTILNMLERKDANKAEAYLQKHGVQIIKDSPIVQVNAESFELKSGETIPTHTLIWTAGVQANSDTKDYGLSKGRAGRLNVNGYMEAEGLDNVYVVGDLAYYEENPGEPIPQIVEAAEQTAHTAAENIIADINGGEKVEFKGNYHGVMVSIGSRYGVADLNGIHLSGWFANFVKHLVNLFYFFTLRSGYYMVQYVKHEFFHTKDKRNIFRDMPSRYGNALWSVPLRLFVGGFWLYEGAAKAFGEDSWITNNVVNMPFDWLHSDATSGASEWDEGDAAATIISEMPGWFEGIMKIMIPTPEIAVMMQKIVVIAELAIGLALIFGIFTWIASFISAKFIAMFVLTAMLGWDQLWVLPASIALLNGSGRTLGLDYWVIPGLRNKLGNWWYGKERAIYTDKTSIKK</sequence>
<dbReference type="GO" id="GO:0050136">
    <property type="term" value="F:NADH dehydrogenase (quinone) (non-electrogenic) activity"/>
    <property type="evidence" value="ECO:0007669"/>
    <property type="project" value="UniProtKB-EC"/>
</dbReference>
<evidence type="ECO:0000313" key="11">
    <source>
        <dbReference type="Proteomes" id="UP000551878"/>
    </source>
</evidence>
<organism evidence="10 11">
    <name type="scientific">Texcoconibacillus texcoconensis</name>
    <dbReference type="NCBI Taxonomy" id="1095777"/>
    <lineage>
        <taxon>Bacteria</taxon>
        <taxon>Bacillati</taxon>
        <taxon>Bacillota</taxon>
        <taxon>Bacilli</taxon>
        <taxon>Bacillales</taxon>
        <taxon>Bacillaceae</taxon>
        <taxon>Texcoconibacillus</taxon>
    </lineage>
</organism>
<evidence type="ECO:0000256" key="1">
    <source>
        <dbReference type="ARBA" id="ARBA00005272"/>
    </source>
</evidence>
<dbReference type="PRINTS" id="PR00368">
    <property type="entry name" value="FADPNR"/>
</dbReference>
<dbReference type="PANTHER" id="PTHR43706">
    <property type="entry name" value="NADH DEHYDROGENASE"/>
    <property type="match status" value="1"/>
</dbReference>
<proteinExistence type="inferred from homology"/>
<dbReference type="PANTHER" id="PTHR43706:SF47">
    <property type="entry name" value="EXTERNAL NADH-UBIQUINONE OXIDOREDUCTASE 1, MITOCHONDRIAL-RELATED"/>
    <property type="match status" value="1"/>
</dbReference>
<evidence type="ECO:0000256" key="4">
    <source>
        <dbReference type="ARBA" id="ARBA00022827"/>
    </source>
</evidence>
<dbReference type="EMBL" id="JACHHB010000007">
    <property type="protein sequence ID" value="MBB5173728.1"/>
    <property type="molecule type" value="Genomic_DNA"/>
</dbReference>
<evidence type="ECO:0000256" key="8">
    <source>
        <dbReference type="SAM" id="Phobius"/>
    </source>
</evidence>
<dbReference type="PRINTS" id="PR00411">
    <property type="entry name" value="PNDRDTASEI"/>
</dbReference>
<dbReference type="InterPro" id="IPR023753">
    <property type="entry name" value="FAD/NAD-binding_dom"/>
</dbReference>
<dbReference type="Gene3D" id="3.50.50.100">
    <property type="match status" value="1"/>
</dbReference>
<keyword evidence="11" id="KW-1185">Reference proteome</keyword>
<dbReference type="Proteomes" id="UP000551878">
    <property type="component" value="Unassembled WGS sequence"/>
</dbReference>
<reference evidence="10 11" key="1">
    <citation type="submission" date="2020-08" db="EMBL/GenBank/DDBJ databases">
        <title>Genomic Encyclopedia of Type Strains, Phase IV (KMG-IV): sequencing the most valuable type-strain genomes for metagenomic binning, comparative biology and taxonomic classification.</title>
        <authorList>
            <person name="Goeker M."/>
        </authorList>
    </citation>
    <scope>NUCLEOTIDE SEQUENCE [LARGE SCALE GENOMIC DNA]</scope>
    <source>
        <strain evidence="10 11">DSM 24696</strain>
    </source>
</reference>
<dbReference type="EC" id="1.6.5.9" evidence="2"/>
<accession>A0A840QQW5</accession>
<comment type="similarity">
    <text evidence="1">Belongs to the NADH dehydrogenase family.</text>
</comment>
<comment type="caution">
    <text evidence="10">The sequence shown here is derived from an EMBL/GenBank/DDBJ whole genome shotgun (WGS) entry which is preliminary data.</text>
</comment>
<dbReference type="InterPro" id="IPR045024">
    <property type="entry name" value="NDH-2"/>
</dbReference>
<feature type="transmembrane region" description="Helical" evidence="8">
    <location>
        <begin position="511"/>
        <end position="532"/>
    </location>
</feature>
<gene>
    <name evidence="10" type="ORF">HNQ41_001917</name>
</gene>
<evidence type="ECO:0000256" key="3">
    <source>
        <dbReference type="ARBA" id="ARBA00022630"/>
    </source>
</evidence>
<evidence type="ECO:0000259" key="9">
    <source>
        <dbReference type="Pfam" id="PF07992"/>
    </source>
</evidence>
<dbReference type="RefSeq" id="WP_184664164.1">
    <property type="nucleotide sequence ID" value="NZ_JACHHB010000007.1"/>
</dbReference>
<evidence type="ECO:0000256" key="6">
    <source>
        <dbReference type="ARBA" id="ARBA00023027"/>
    </source>
</evidence>
<evidence type="ECO:0000313" key="10">
    <source>
        <dbReference type="EMBL" id="MBB5173728.1"/>
    </source>
</evidence>
<comment type="catalytic activity">
    <reaction evidence="7">
        <text>a quinone + NADH + H(+) = a quinol + NAD(+)</text>
        <dbReference type="Rhea" id="RHEA:46160"/>
        <dbReference type="ChEBI" id="CHEBI:15378"/>
        <dbReference type="ChEBI" id="CHEBI:24646"/>
        <dbReference type="ChEBI" id="CHEBI:57540"/>
        <dbReference type="ChEBI" id="CHEBI:57945"/>
        <dbReference type="ChEBI" id="CHEBI:132124"/>
        <dbReference type="EC" id="1.6.5.9"/>
    </reaction>
</comment>